<protein>
    <submittedName>
        <fullName evidence="6">Bile acid:sodium symporter</fullName>
    </submittedName>
</protein>
<dbReference type="Gene3D" id="1.20.1530.20">
    <property type="match status" value="1"/>
</dbReference>
<feature type="transmembrane region" description="Helical" evidence="5">
    <location>
        <begin position="94"/>
        <end position="112"/>
    </location>
</feature>
<evidence type="ECO:0000313" key="7">
    <source>
        <dbReference type="Proteomes" id="UP000249873"/>
    </source>
</evidence>
<accession>A0A2Z4GEU9</accession>
<dbReference type="GO" id="GO:0016020">
    <property type="term" value="C:membrane"/>
    <property type="evidence" value="ECO:0007669"/>
    <property type="project" value="UniProtKB-SubCell"/>
</dbReference>
<sequence>MKNYLYTIVIIVLVIIAYNFPEYLINVGGVKLTLLIIPVLQIIMFGMGTTITIDDFLGILKTPKLVLIGLFLQFMIMPIWGYGLTQVFDFPPEIAAGMILIGSSPSGLASNVMSLLAKANIALSITLTIFATMLAPILTPTLMQWLAGEFIEIDFWGMMWSMCKIVILPVAVGFLLNRFVPKQIQAIKKILPLFSMAGIAYVITVVTAAGQASLAAVGALLFVAVVLHNLGGYAFGYGAAKLFRLNKRDARTIALEVGMQNGGLASALAVEMGKVATVGLASTIFGPLMNVTGSMLASWWGRDANQKDL</sequence>
<comment type="subcellular location">
    <subcellularLocation>
        <location evidence="1">Membrane</location>
        <topology evidence="1">Multi-pass membrane protein</topology>
    </subcellularLocation>
</comment>
<organism evidence="6 7">
    <name type="scientific">Arcticibacterium luteifluviistationis</name>
    <dbReference type="NCBI Taxonomy" id="1784714"/>
    <lineage>
        <taxon>Bacteria</taxon>
        <taxon>Pseudomonadati</taxon>
        <taxon>Bacteroidota</taxon>
        <taxon>Cytophagia</taxon>
        <taxon>Cytophagales</taxon>
        <taxon>Leadbetterellaceae</taxon>
        <taxon>Arcticibacterium</taxon>
    </lineage>
</organism>
<proteinExistence type="predicted"/>
<feature type="transmembrane region" description="Helical" evidence="5">
    <location>
        <begin position="215"/>
        <end position="238"/>
    </location>
</feature>
<feature type="transmembrane region" description="Helical" evidence="5">
    <location>
        <begin position="32"/>
        <end position="53"/>
    </location>
</feature>
<dbReference type="OrthoDB" id="9806785at2"/>
<feature type="transmembrane region" description="Helical" evidence="5">
    <location>
        <begin position="158"/>
        <end position="178"/>
    </location>
</feature>
<dbReference type="Pfam" id="PF01758">
    <property type="entry name" value="SBF"/>
    <property type="match status" value="1"/>
</dbReference>
<evidence type="ECO:0000256" key="3">
    <source>
        <dbReference type="ARBA" id="ARBA00022989"/>
    </source>
</evidence>
<dbReference type="RefSeq" id="WP_111373012.1">
    <property type="nucleotide sequence ID" value="NZ_CP029480.1"/>
</dbReference>
<feature type="transmembrane region" description="Helical" evidence="5">
    <location>
        <begin position="5"/>
        <end position="20"/>
    </location>
</feature>
<dbReference type="Proteomes" id="UP000249873">
    <property type="component" value="Chromosome"/>
</dbReference>
<dbReference type="InterPro" id="IPR038770">
    <property type="entry name" value="Na+/solute_symporter_sf"/>
</dbReference>
<evidence type="ECO:0000256" key="5">
    <source>
        <dbReference type="SAM" id="Phobius"/>
    </source>
</evidence>
<dbReference type="InterPro" id="IPR004710">
    <property type="entry name" value="Bilac:Na_transpt"/>
</dbReference>
<evidence type="ECO:0000256" key="4">
    <source>
        <dbReference type="ARBA" id="ARBA00023136"/>
    </source>
</evidence>
<keyword evidence="2 5" id="KW-0812">Transmembrane</keyword>
<dbReference type="KEGG" id="als:DJ013_16275"/>
<reference evidence="6 7" key="1">
    <citation type="submission" date="2018-05" db="EMBL/GenBank/DDBJ databases">
        <title>Complete genome sequence of Arcticibacterium luteifluviistationis SM1504T, a cytophagaceae bacterium isolated from Arctic surface seawater.</title>
        <authorList>
            <person name="Li Y."/>
            <person name="Qin Q.-L."/>
        </authorList>
    </citation>
    <scope>NUCLEOTIDE SEQUENCE [LARGE SCALE GENOMIC DNA]</scope>
    <source>
        <strain evidence="6 7">SM1504</strain>
    </source>
</reference>
<dbReference type="InterPro" id="IPR002657">
    <property type="entry name" value="BilAc:Na_symport/Acr3"/>
</dbReference>
<dbReference type="PANTHER" id="PTHR10361:SF28">
    <property type="entry name" value="P3 PROTEIN-RELATED"/>
    <property type="match status" value="1"/>
</dbReference>
<dbReference type="EMBL" id="CP029480">
    <property type="protein sequence ID" value="AWV99644.1"/>
    <property type="molecule type" value="Genomic_DNA"/>
</dbReference>
<feature type="transmembrane region" description="Helical" evidence="5">
    <location>
        <begin position="190"/>
        <end position="209"/>
    </location>
</feature>
<dbReference type="PANTHER" id="PTHR10361">
    <property type="entry name" value="SODIUM-BILE ACID COTRANSPORTER"/>
    <property type="match status" value="1"/>
</dbReference>
<feature type="transmembrane region" description="Helical" evidence="5">
    <location>
        <begin position="65"/>
        <end position="82"/>
    </location>
</feature>
<gene>
    <name evidence="6" type="ORF">DJ013_16275</name>
</gene>
<keyword evidence="4 5" id="KW-0472">Membrane</keyword>
<keyword evidence="7" id="KW-1185">Reference proteome</keyword>
<evidence type="ECO:0000256" key="2">
    <source>
        <dbReference type="ARBA" id="ARBA00022692"/>
    </source>
</evidence>
<name>A0A2Z4GEU9_9BACT</name>
<dbReference type="AlphaFoldDB" id="A0A2Z4GEU9"/>
<evidence type="ECO:0000313" key="6">
    <source>
        <dbReference type="EMBL" id="AWV99644.1"/>
    </source>
</evidence>
<evidence type="ECO:0000256" key="1">
    <source>
        <dbReference type="ARBA" id="ARBA00004141"/>
    </source>
</evidence>
<feature type="transmembrane region" description="Helical" evidence="5">
    <location>
        <begin position="119"/>
        <end position="138"/>
    </location>
</feature>
<keyword evidence="3 5" id="KW-1133">Transmembrane helix</keyword>